<accession>A0ABD3L7N5</accession>
<evidence type="ECO:0000313" key="2">
    <source>
        <dbReference type="EMBL" id="KAL3747841.1"/>
    </source>
</evidence>
<protein>
    <submittedName>
        <fullName evidence="2">Uncharacterized protein</fullName>
    </submittedName>
</protein>
<reference evidence="2 3" key="1">
    <citation type="submission" date="2024-11" db="EMBL/GenBank/DDBJ databases">
        <title>Chromosome-level genome assembly of Eucalyptus globulus Labill. provides insights into its genome evolution.</title>
        <authorList>
            <person name="Li X."/>
        </authorList>
    </citation>
    <scope>NUCLEOTIDE SEQUENCE [LARGE SCALE GENOMIC DNA]</scope>
    <source>
        <strain evidence="2">CL2024</strain>
        <tissue evidence="2">Fresh tender leaves</tissue>
    </source>
</reference>
<evidence type="ECO:0000256" key="1">
    <source>
        <dbReference type="SAM" id="MobiDB-lite"/>
    </source>
</evidence>
<keyword evidence="3" id="KW-1185">Reference proteome</keyword>
<sequence length="100" mass="10978">MVSSSREDLCTSDSYGLDSPTHLPTAPNNPPPPLSSRLATCLPSRPDIGTKGRMALTPPPPPPLSELATCPIPRLPRLPRPNARVEGRRIEIKENHFYQM</sequence>
<dbReference type="Proteomes" id="UP001634007">
    <property type="component" value="Unassembled WGS sequence"/>
</dbReference>
<feature type="region of interest" description="Disordered" evidence="1">
    <location>
        <begin position="1"/>
        <end position="80"/>
    </location>
</feature>
<dbReference type="EMBL" id="JBJKBG010000003">
    <property type="protein sequence ID" value="KAL3747841.1"/>
    <property type="molecule type" value="Genomic_DNA"/>
</dbReference>
<proteinExistence type="predicted"/>
<dbReference type="AlphaFoldDB" id="A0ABD3L7N5"/>
<gene>
    <name evidence="2" type="ORF">ACJRO7_016626</name>
</gene>
<evidence type="ECO:0000313" key="3">
    <source>
        <dbReference type="Proteomes" id="UP001634007"/>
    </source>
</evidence>
<name>A0ABD3L7N5_EUCGL</name>
<comment type="caution">
    <text evidence="2">The sequence shown here is derived from an EMBL/GenBank/DDBJ whole genome shotgun (WGS) entry which is preliminary data.</text>
</comment>
<organism evidence="2 3">
    <name type="scientific">Eucalyptus globulus</name>
    <name type="common">Tasmanian blue gum</name>
    <dbReference type="NCBI Taxonomy" id="34317"/>
    <lineage>
        <taxon>Eukaryota</taxon>
        <taxon>Viridiplantae</taxon>
        <taxon>Streptophyta</taxon>
        <taxon>Embryophyta</taxon>
        <taxon>Tracheophyta</taxon>
        <taxon>Spermatophyta</taxon>
        <taxon>Magnoliopsida</taxon>
        <taxon>eudicotyledons</taxon>
        <taxon>Gunneridae</taxon>
        <taxon>Pentapetalae</taxon>
        <taxon>rosids</taxon>
        <taxon>malvids</taxon>
        <taxon>Myrtales</taxon>
        <taxon>Myrtaceae</taxon>
        <taxon>Myrtoideae</taxon>
        <taxon>Eucalypteae</taxon>
        <taxon>Eucalyptus</taxon>
    </lineage>
</organism>